<dbReference type="GO" id="GO:0005524">
    <property type="term" value="F:ATP binding"/>
    <property type="evidence" value="ECO:0007669"/>
    <property type="project" value="UniProtKB-UniRule"/>
</dbReference>
<keyword evidence="5" id="KW-0808">Transferase</keyword>
<dbReference type="InterPro" id="IPR000719">
    <property type="entry name" value="Prot_kinase_dom"/>
</dbReference>
<dbReference type="InterPro" id="IPR017441">
    <property type="entry name" value="Protein_kinase_ATP_BS"/>
</dbReference>
<evidence type="ECO:0000256" key="8">
    <source>
        <dbReference type="ARBA" id="ARBA00022840"/>
    </source>
</evidence>
<dbReference type="PROSITE" id="PS00108">
    <property type="entry name" value="PROTEIN_KINASE_ST"/>
    <property type="match status" value="1"/>
</dbReference>
<keyword evidence="3" id="KW-0723">Serine/threonine-protein kinase</keyword>
<dbReference type="FunFam" id="1.10.510.10:FF:000024">
    <property type="entry name" value="Probable serine/threonine-protein kinase cot-1"/>
    <property type="match status" value="1"/>
</dbReference>
<dbReference type="EC" id="2.7.11.1" evidence="2"/>
<dbReference type="PANTHER" id="PTHR24356">
    <property type="entry name" value="SERINE/THREONINE-PROTEIN KINASE"/>
    <property type="match status" value="1"/>
</dbReference>
<evidence type="ECO:0000313" key="15">
    <source>
        <dbReference type="Proteomes" id="UP000095285"/>
    </source>
</evidence>
<dbReference type="InterPro" id="IPR011009">
    <property type="entry name" value="Kinase-like_dom_sf"/>
</dbReference>
<feature type="domain" description="Protein kinase" evidence="14">
    <location>
        <begin position="621"/>
        <end position="896"/>
    </location>
</feature>
<feature type="binding site" evidence="11">
    <location>
        <position position="650"/>
    </location>
    <ligand>
        <name>ATP</name>
        <dbReference type="ChEBI" id="CHEBI:30616"/>
    </ligand>
</feature>
<evidence type="ECO:0000256" key="10">
    <source>
        <dbReference type="ARBA" id="ARBA00048679"/>
    </source>
</evidence>
<evidence type="ECO:0000256" key="7">
    <source>
        <dbReference type="ARBA" id="ARBA00022777"/>
    </source>
</evidence>
<evidence type="ECO:0000256" key="11">
    <source>
        <dbReference type="PROSITE-ProRule" id="PRU10141"/>
    </source>
</evidence>
<organism evidence="15 16">
    <name type="scientific">Loa loa</name>
    <name type="common">Eye worm</name>
    <name type="synonym">Filaria loa</name>
    <dbReference type="NCBI Taxonomy" id="7209"/>
    <lineage>
        <taxon>Eukaryota</taxon>
        <taxon>Metazoa</taxon>
        <taxon>Ecdysozoa</taxon>
        <taxon>Nematoda</taxon>
        <taxon>Chromadorea</taxon>
        <taxon>Rhabditida</taxon>
        <taxon>Spirurina</taxon>
        <taxon>Spiruromorpha</taxon>
        <taxon>Filarioidea</taxon>
        <taxon>Onchocercidae</taxon>
        <taxon>Loa</taxon>
    </lineage>
</organism>
<dbReference type="InterPro" id="IPR039046">
    <property type="entry name" value="PDPK1"/>
</dbReference>
<evidence type="ECO:0000256" key="12">
    <source>
        <dbReference type="SAM" id="Coils"/>
    </source>
</evidence>
<keyword evidence="15" id="KW-1185">Reference proteome</keyword>
<evidence type="ECO:0000256" key="4">
    <source>
        <dbReference type="ARBA" id="ARBA00022553"/>
    </source>
</evidence>
<accession>A0A1I7VJJ2</accession>
<reference evidence="16" key="2">
    <citation type="submission" date="2016-11" db="UniProtKB">
        <authorList>
            <consortium name="WormBaseParasite"/>
        </authorList>
    </citation>
    <scope>IDENTIFICATION</scope>
</reference>
<evidence type="ECO:0000256" key="2">
    <source>
        <dbReference type="ARBA" id="ARBA00012513"/>
    </source>
</evidence>
<dbReference type="SMART" id="SM00220">
    <property type="entry name" value="S_TKc"/>
    <property type="match status" value="1"/>
</dbReference>
<keyword evidence="6 11" id="KW-0547">Nucleotide-binding</keyword>
<dbReference type="Gene3D" id="1.10.510.10">
    <property type="entry name" value="Transferase(Phosphotransferase) domain 1"/>
    <property type="match status" value="1"/>
</dbReference>
<name>A0A1I7VJJ2_LOALO</name>
<evidence type="ECO:0000259" key="14">
    <source>
        <dbReference type="PROSITE" id="PS50011"/>
    </source>
</evidence>
<dbReference type="Gene3D" id="3.30.200.20">
    <property type="entry name" value="Phosphorylase Kinase, domain 1"/>
    <property type="match status" value="1"/>
</dbReference>
<sequence>MNFNWANELAKSALKTAQKRIDSVLDIAPEDEIENDMGTNSTISPANETLEYGKQLDHENWDEANSSFTSAYNETSDQNVAHNVEEAKNVNPPEWTSQWVQQDVEVVDSEPNPIRDSHHAGLLPHSPCSNSPEELVCSGEEQDTSRPSDTQKHKDLELLEENNKHFVAENSSHRNDKHHDDTLTLISSDFEVLRQSDSCSMASSVPPKILPVSLPDISTMETHQQTKGESSNNLVGKQQTSAETEHLRIQIQYQERRIRDLQFQNQRLEAKSKELLALKAMRTQQSTTEARLLKELNGKETKLADLLQEGEKLAETNGKLTKELKKLRASLAEQEQLAKKCSEAETDRDMAREEARGLATEITKLRTMMKSMEWDLAELKVVNEGLTSDLKRKEDKINKLLADVQQTEASRELAHEELKRLETAFEEVSDKVKQKEMSSKTIEEITRGLNADLEEEKKKNERQSAYINSLEKRLGEMMEVHQNDAEMIAAVSAPLLESIQHLEEKISAKNKEYEQIMCEKEITISSLNSEKGQLSFENEETKRENEKYLCVTILPYLLMSNGTTIVPFTIVDLVHFEGELDIDDKNISAEDMAHHFDTTSDSKQLTRNEEKLKEMKTRSDFIFLNEVGEGSFSTVYHVKERKTGRELAAKVCFKKQIIREKKIDYIFREKEALIRLSNNGGKHPFLAQIMCTFQDTENLYIIMTLAKKGDLLKLMRKSGGKFDLNLTRFYTSEIVVALEHMHSLKIIHRDLKPENILISETGHILLSDFGSAKILDHTKPSRQRDRPEVQKRRGSFVGTAQFVSPEVLKGEPVQQACDYWALGAIIYQLLTGKHAFHDVCEYLIYRRVMNAMYKIPDDFPEVAACIVRKLLIVKVEDRLGSIESGGVESVKKEPFFDGVQWNSITETEVPLLPFDCEKF</sequence>
<comment type="catalytic activity">
    <reaction evidence="10">
        <text>L-seryl-[protein] + ATP = O-phospho-L-seryl-[protein] + ADP + H(+)</text>
        <dbReference type="Rhea" id="RHEA:17989"/>
        <dbReference type="Rhea" id="RHEA-COMP:9863"/>
        <dbReference type="Rhea" id="RHEA-COMP:11604"/>
        <dbReference type="ChEBI" id="CHEBI:15378"/>
        <dbReference type="ChEBI" id="CHEBI:29999"/>
        <dbReference type="ChEBI" id="CHEBI:30616"/>
        <dbReference type="ChEBI" id="CHEBI:83421"/>
        <dbReference type="ChEBI" id="CHEBI:456216"/>
        <dbReference type="EC" id="2.7.11.1"/>
    </reaction>
</comment>
<evidence type="ECO:0000256" key="13">
    <source>
        <dbReference type="SAM" id="MobiDB-lite"/>
    </source>
</evidence>
<comment type="similarity">
    <text evidence="1">Belongs to the protein kinase superfamily. AGC Ser/Thr protein kinase family. PDPK1 subfamily.</text>
</comment>
<protein>
    <recommendedName>
        <fullName evidence="2">non-specific serine/threonine protein kinase</fullName>
        <ecNumber evidence="2">2.7.11.1</ecNumber>
    </recommendedName>
</protein>
<dbReference type="PANTHER" id="PTHR24356:SF163">
    <property type="entry name" value="3-PHOSPHOINOSITIDE-DEPENDENT PROTEIN KINASE 1-RELATED"/>
    <property type="match status" value="1"/>
</dbReference>
<dbReference type="WBParaSite" id="EN70_3264">
    <property type="protein sequence ID" value="EN70_3264"/>
    <property type="gene ID" value="EN70_3264"/>
</dbReference>
<dbReference type="AlphaFoldDB" id="A0A1I7VJJ2"/>
<dbReference type="SUPFAM" id="SSF56112">
    <property type="entry name" value="Protein kinase-like (PK-like)"/>
    <property type="match status" value="1"/>
</dbReference>
<dbReference type="InterPro" id="IPR050236">
    <property type="entry name" value="Ser_Thr_kinase_AGC"/>
</dbReference>
<dbReference type="Proteomes" id="UP000095285">
    <property type="component" value="Unassembled WGS sequence"/>
</dbReference>
<dbReference type="Pfam" id="PF00069">
    <property type="entry name" value="Pkinase"/>
    <property type="match status" value="1"/>
</dbReference>
<keyword evidence="4" id="KW-0597">Phosphoprotein</keyword>
<evidence type="ECO:0000256" key="3">
    <source>
        <dbReference type="ARBA" id="ARBA00022527"/>
    </source>
</evidence>
<keyword evidence="7" id="KW-0418">Kinase</keyword>
<evidence type="ECO:0000256" key="1">
    <source>
        <dbReference type="ARBA" id="ARBA00010006"/>
    </source>
</evidence>
<evidence type="ECO:0000313" key="16">
    <source>
        <dbReference type="WBParaSite" id="EN70_3264"/>
    </source>
</evidence>
<dbReference type="GO" id="GO:0035556">
    <property type="term" value="P:intracellular signal transduction"/>
    <property type="evidence" value="ECO:0007669"/>
    <property type="project" value="TreeGrafter"/>
</dbReference>
<reference evidence="15" key="1">
    <citation type="submission" date="2012-04" db="EMBL/GenBank/DDBJ databases">
        <title>The Genome Sequence of Loa loa.</title>
        <authorList>
            <consortium name="The Broad Institute Genome Sequencing Platform"/>
            <consortium name="Broad Institute Genome Sequencing Center for Infectious Disease"/>
            <person name="Nutman T.B."/>
            <person name="Fink D.L."/>
            <person name="Russ C."/>
            <person name="Young S."/>
            <person name="Zeng Q."/>
            <person name="Gargeya S."/>
            <person name="Alvarado L."/>
            <person name="Berlin A."/>
            <person name="Chapman S.B."/>
            <person name="Chen Z."/>
            <person name="Freedman E."/>
            <person name="Gellesch M."/>
            <person name="Goldberg J."/>
            <person name="Griggs A."/>
            <person name="Gujja S."/>
            <person name="Heilman E.R."/>
            <person name="Heiman D."/>
            <person name="Howarth C."/>
            <person name="Mehta T."/>
            <person name="Neiman D."/>
            <person name="Pearson M."/>
            <person name="Roberts A."/>
            <person name="Saif S."/>
            <person name="Shea T."/>
            <person name="Shenoy N."/>
            <person name="Sisk P."/>
            <person name="Stolte C."/>
            <person name="Sykes S."/>
            <person name="White J."/>
            <person name="Yandava C."/>
            <person name="Haas B."/>
            <person name="Henn M.R."/>
            <person name="Nusbaum C."/>
            <person name="Birren B."/>
        </authorList>
    </citation>
    <scope>NUCLEOTIDE SEQUENCE [LARGE SCALE GENOMIC DNA]</scope>
</reference>
<keyword evidence="12" id="KW-0175">Coiled coil</keyword>
<proteinExistence type="inferred from homology"/>
<dbReference type="PROSITE" id="PS00107">
    <property type="entry name" value="PROTEIN_KINASE_ATP"/>
    <property type="match status" value="1"/>
</dbReference>
<feature type="coiled-coil region" evidence="12">
    <location>
        <begin position="251"/>
        <end position="473"/>
    </location>
</feature>
<dbReference type="PROSITE" id="PS50011">
    <property type="entry name" value="PROTEIN_KINASE_DOM"/>
    <property type="match status" value="1"/>
</dbReference>
<dbReference type="CDD" id="cd05581">
    <property type="entry name" value="STKc_PDK1"/>
    <property type="match status" value="1"/>
</dbReference>
<dbReference type="GO" id="GO:0007010">
    <property type="term" value="P:cytoskeleton organization"/>
    <property type="evidence" value="ECO:0007669"/>
    <property type="project" value="UniProtKB-ARBA"/>
</dbReference>
<keyword evidence="8 11" id="KW-0067">ATP-binding</keyword>
<dbReference type="GO" id="GO:0004674">
    <property type="term" value="F:protein serine/threonine kinase activity"/>
    <property type="evidence" value="ECO:0007669"/>
    <property type="project" value="UniProtKB-KW"/>
</dbReference>
<evidence type="ECO:0000256" key="6">
    <source>
        <dbReference type="ARBA" id="ARBA00022741"/>
    </source>
</evidence>
<evidence type="ECO:0000256" key="5">
    <source>
        <dbReference type="ARBA" id="ARBA00022679"/>
    </source>
</evidence>
<evidence type="ECO:0000256" key="9">
    <source>
        <dbReference type="ARBA" id="ARBA00047899"/>
    </source>
</evidence>
<dbReference type="STRING" id="7209.A0A1I7VJJ2"/>
<comment type="catalytic activity">
    <reaction evidence="9">
        <text>L-threonyl-[protein] + ATP = O-phospho-L-threonyl-[protein] + ADP + H(+)</text>
        <dbReference type="Rhea" id="RHEA:46608"/>
        <dbReference type="Rhea" id="RHEA-COMP:11060"/>
        <dbReference type="Rhea" id="RHEA-COMP:11605"/>
        <dbReference type="ChEBI" id="CHEBI:15378"/>
        <dbReference type="ChEBI" id="CHEBI:30013"/>
        <dbReference type="ChEBI" id="CHEBI:30616"/>
        <dbReference type="ChEBI" id="CHEBI:61977"/>
        <dbReference type="ChEBI" id="CHEBI:456216"/>
        <dbReference type="EC" id="2.7.11.1"/>
    </reaction>
</comment>
<dbReference type="InterPro" id="IPR008271">
    <property type="entry name" value="Ser/Thr_kinase_AS"/>
</dbReference>
<feature type="region of interest" description="Disordered" evidence="13">
    <location>
        <begin position="110"/>
        <end position="151"/>
    </location>
</feature>